<proteinExistence type="predicted"/>
<dbReference type="Proteomes" id="UP000317648">
    <property type="component" value="Chromosome"/>
</dbReference>
<sequence length="332" mass="37382">MNSAEKNASIPTTGSDLAVPDVLQKQFLFIIGSDRSGTTWLQSMVGAHPQVATSVQLTLFHTYIPDWLRSWKSETEFIADSRQWDMGLPVVWSEAEFLDFLREFLARVYARVLAGKPTATHVLDKHPAYREHVEEIHLLLPQAKFIHVIRDGRDVALSLLAAKEGLGWGYSTLNEATRAWAHSVKRGRDAAVYGDQYLEVRYEELLEQGPEVLAAVFDFCDLPCDAPQVQQIVDNHQFDAMKKRSAAPVASRQAPPAHYRSGKAGAWRQGMTPAQQREFNMLAGDLLRELNYADADWLRTGPLRRGFYQAGEVLAAVRRRMYRAFNALAGRA</sequence>
<dbReference type="OrthoDB" id="9804504at2"/>
<dbReference type="AlphaFoldDB" id="A0A518DL32"/>
<reference evidence="3 4" key="1">
    <citation type="submission" date="2019-02" db="EMBL/GenBank/DDBJ databases">
        <title>Deep-cultivation of Planctomycetes and their phenomic and genomic characterization uncovers novel biology.</title>
        <authorList>
            <person name="Wiegand S."/>
            <person name="Jogler M."/>
            <person name="Boedeker C."/>
            <person name="Pinto D."/>
            <person name="Vollmers J."/>
            <person name="Rivas-Marin E."/>
            <person name="Kohn T."/>
            <person name="Peeters S.H."/>
            <person name="Heuer A."/>
            <person name="Rast P."/>
            <person name="Oberbeckmann S."/>
            <person name="Bunk B."/>
            <person name="Jeske O."/>
            <person name="Meyerdierks A."/>
            <person name="Storesund J.E."/>
            <person name="Kallscheuer N."/>
            <person name="Luecker S."/>
            <person name="Lage O.M."/>
            <person name="Pohl T."/>
            <person name="Merkel B.J."/>
            <person name="Hornburger P."/>
            <person name="Mueller R.-W."/>
            <person name="Bruemmer F."/>
            <person name="Labrenz M."/>
            <person name="Spormann A.M."/>
            <person name="Op den Camp H."/>
            <person name="Overmann J."/>
            <person name="Amann R."/>
            <person name="Jetten M.S.M."/>
            <person name="Mascher T."/>
            <person name="Medema M.H."/>
            <person name="Devos D.P."/>
            <person name="Kaster A.-K."/>
            <person name="Ovreas L."/>
            <person name="Rohde M."/>
            <person name="Galperin M.Y."/>
            <person name="Jogler C."/>
        </authorList>
    </citation>
    <scope>NUCLEOTIDE SEQUENCE [LARGE SCALE GENOMIC DNA]</scope>
    <source>
        <strain evidence="3 4">Pla85_3_4</strain>
    </source>
</reference>
<organism evidence="3 4">
    <name type="scientific">Lignipirellula cremea</name>
    <dbReference type="NCBI Taxonomy" id="2528010"/>
    <lineage>
        <taxon>Bacteria</taxon>
        <taxon>Pseudomonadati</taxon>
        <taxon>Planctomycetota</taxon>
        <taxon>Planctomycetia</taxon>
        <taxon>Pirellulales</taxon>
        <taxon>Pirellulaceae</taxon>
        <taxon>Lignipirellula</taxon>
    </lineage>
</organism>
<feature type="region of interest" description="Disordered" evidence="2">
    <location>
        <begin position="245"/>
        <end position="267"/>
    </location>
</feature>
<dbReference type="SUPFAM" id="SSF52540">
    <property type="entry name" value="P-loop containing nucleoside triphosphate hydrolases"/>
    <property type="match status" value="1"/>
</dbReference>
<dbReference type="PANTHER" id="PTHR12788:SF10">
    <property type="entry name" value="PROTEIN-TYROSINE SULFOTRANSFERASE"/>
    <property type="match status" value="1"/>
</dbReference>
<gene>
    <name evidence="3" type="ORF">Pla8534_02890</name>
</gene>
<evidence type="ECO:0000313" key="4">
    <source>
        <dbReference type="Proteomes" id="UP000317648"/>
    </source>
</evidence>
<evidence type="ECO:0000256" key="1">
    <source>
        <dbReference type="ARBA" id="ARBA00022679"/>
    </source>
</evidence>
<dbReference type="KEGG" id="lcre:Pla8534_02890"/>
<evidence type="ECO:0000313" key="3">
    <source>
        <dbReference type="EMBL" id="QDU92541.1"/>
    </source>
</evidence>
<dbReference type="EMBL" id="CP036433">
    <property type="protein sequence ID" value="QDU92541.1"/>
    <property type="molecule type" value="Genomic_DNA"/>
</dbReference>
<dbReference type="Gene3D" id="3.40.50.300">
    <property type="entry name" value="P-loop containing nucleotide triphosphate hydrolases"/>
    <property type="match status" value="1"/>
</dbReference>
<dbReference type="InterPro" id="IPR026634">
    <property type="entry name" value="TPST-like"/>
</dbReference>
<dbReference type="Pfam" id="PF13469">
    <property type="entry name" value="Sulfotransfer_3"/>
    <property type="match status" value="1"/>
</dbReference>
<accession>A0A518DL32</accession>
<evidence type="ECO:0000256" key="2">
    <source>
        <dbReference type="SAM" id="MobiDB-lite"/>
    </source>
</evidence>
<keyword evidence="4" id="KW-1185">Reference proteome</keyword>
<protein>
    <submittedName>
        <fullName evidence="3">Sulfotransferase domain protein</fullName>
    </submittedName>
</protein>
<dbReference type="InterPro" id="IPR027417">
    <property type="entry name" value="P-loop_NTPase"/>
</dbReference>
<dbReference type="GO" id="GO:0008476">
    <property type="term" value="F:protein-tyrosine sulfotransferase activity"/>
    <property type="evidence" value="ECO:0007669"/>
    <property type="project" value="InterPro"/>
</dbReference>
<dbReference type="RefSeq" id="WP_145048578.1">
    <property type="nucleotide sequence ID" value="NZ_CP036433.1"/>
</dbReference>
<keyword evidence="1 3" id="KW-0808">Transferase</keyword>
<name>A0A518DL32_9BACT</name>
<dbReference type="PANTHER" id="PTHR12788">
    <property type="entry name" value="PROTEIN-TYROSINE SULFOTRANSFERASE 2"/>
    <property type="match status" value="1"/>
</dbReference>